<dbReference type="AlphaFoldDB" id="A0AAV9JE23"/>
<feature type="domain" description="NmrA-like" evidence="3">
    <location>
        <begin position="6"/>
        <end position="154"/>
    </location>
</feature>
<dbReference type="Gene3D" id="3.90.25.10">
    <property type="entry name" value="UDP-galactose 4-epimerase, domain 1"/>
    <property type="match status" value="1"/>
</dbReference>
<dbReference type="Pfam" id="PF05368">
    <property type="entry name" value="NmrA"/>
    <property type="match status" value="1"/>
</dbReference>
<reference evidence="4 5" key="1">
    <citation type="submission" date="2021-11" db="EMBL/GenBank/DDBJ databases">
        <title>Black yeast isolated from Biological Soil Crust.</title>
        <authorList>
            <person name="Kurbessoian T."/>
        </authorList>
    </citation>
    <scope>NUCLEOTIDE SEQUENCE [LARGE SCALE GENOMIC DNA]</scope>
    <source>
        <strain evidence="4 5">CCFEE 5522</strain>
    </source>
</reference>
<keyword evidence="2" id="KW-0560">Oxidoreductase</keyword>
<organism evidence="4 5">
    <name type="scientific">Oleoguttula mirabilis</name>
    <dbReference type="NCBI Taxonomy" id="1507867"/>
    <lineage>
        <taxon>Eukaryota</taxon>
        <taxon>Fungi</taxon>
        <taxon>Dikarya</taxon>
        <taxon>Ascomycota</taxon>
        <taxon>Pezizomycotina</taxon>
        <taxon>Dothideomycetes</taxon>
        <taxon>Dothideomycetidae</taxon>
        <taxon>Mycosphaerellales</taxon>
        <taxon>Teratosphaeriaceae</taxon>
        <taxon>Oleoguttula</taxon>
    </lineage>
</organism>
<dbReference type="InterPro" id="IPR051609">
    <property type="entry name" value="NmrA/Isoflavone_reductase-like"/>
</dbReference>
<evidence type="ECO:0000313" key="4">
    <source>
        <dbReference type="EMBL" id="KAK4543266.1"/>
    </source>
</evidence>
<dbReference type="PANTHER" id="PTHR47706:SF7">
    <property type="entry name" value="CIPA-LIKE, PUTATIVE (AFU_ORTHOLOGUE AFUA_1G01630)-RELATED"/>
    <property type="match status" value="1"/>
</dbReference>
<name>A0AAV9JE23_9PEZI</name>
<gene>
    <name evidence="4" type="ORF">LTR36_005816</name>
</gene>
<evidence type="ECO:0000259" key="3">
    <source>
        <dbReference type="Pfam" id="PF05368"/>
    </source>
</evidence>
<protein>
    <recommendedName>
        <fullName evidence="3">NmrA-like domain-containing protein</fullName>
    </recommendedName>
</protein>
<dbReference type="Gene3D" id="3.40.50.720">
    <property type="entry name" value="NAD(P)-binding Rossmann-like Domain"/>
    <property type="match status" value="1"/>
</dbReference>
<accession>A0AAV9JE23</accession>
<keyword evidence="5" id="KW-1185">Reference proteome</keyword>
<dbReference type="GO" id="GO:0016491">
    <property type="term" value="F:oxidoreductase activity"/>
    <property type="evidence" value="ECO:0007669"/>
    <property type="project" value="UniProtKB-KW"/>
</dbReference>
<evidence type="ECO:0000313" key="5">
    <source>
        <dbReference type="Proteomes" id="UP001324427"/>
    </source>
</evidence>
<dbReference type="InterPro" id="IPR008030">
    <property type="entry name" value="NmrA-like"/>
</dbReference>
<keyword evidence="1" id="KW-0521">NADP</keyword>
<dbReference type="PANTHER" id="PTHR47706">
    <property type="entry name" value="NMRA-LIKE FAMILY PROTEIN"/>
    <property type="match status" value="1"/>
</dbReference>
<evidence type="ECO:0000256" key="1">
    <source>
        <dbReference type="ARBA" id="ARBA00022857"/>
    </source>
</evidence>
<comment type="caution">
    <text evidence="4">The sequence shown here is derived from an EMBL/GenBank/DDBJ whole genome shotgun (WGS) entry which is preliminary data.</text>
</comment>
<dbReference type="Proteomes" id="UP001324427">
    <property type="component" value="Unassembled WGS sequence"/>
</dbReference>
<dbReference type="CDD" id="cd05259">
    <property type="entry name" value="PCBER_SDR_a"/>
    <property type="match status" value="1"/>
</dbReference>
<dbReference type="SUPFAM" id="SSF51735">
    <property type="entry name" value="NAD(P)-binding Rossmann-fold domains"/>
    <property type="match status" value="1"/>
</dbReference>
<dbReference type="InterPro" id="IPR045312">
    <property type="entry name" value="PCBER-like"/>
</dbReference>
<dbReference type="EMBL" id="JAVFHQ010000034">
    <property type="protein sequence ID" value="KAK4543266.1"/>
    <property type="molecule type" value="Genomic_DNA"/>
</dbReference>
<dbReference type="InterPro" id="IPR036291">
    <property type="entry name" value="NAD(P)-bd_dom_sf"/>
</dbReference>
<sequence>MPPVHNVAIVGAGGRIGGQIVEALVKQGKHKVTAITRPDSTSSMPAGLHDIKKADYSDHDSLVKALSGQDFLIITMGIMAAKDSQQKLVDAAKEAGIKYIMPNEWGMDVAQNEQLGNDTMLGPGHLAMREYIEKAGLTWISMACGFWYEFSLSGAEMRYGFDFKEKKVTLFNDGNIKLYTSTWPQVGRAVAKLLAREDLESFKNAAVHVYSFYISQRDMLASVLHVTGDKESDWTITTEDVQERFERGMKILQGGNWHGFAIALYSRCFFPDVVPSQEGRFDNEKLGLPQEDLDQYTKIAVGYAGKEAAAWI</sequence>
<proteinExistence type="predicted"/>
<evidence type="ECO:0000256" key="2">
    <source>
        <dbReference type="ARBA" id="ARBA00023002"/>
    </source>
</evidence>